<evidence type="ECO:0000256" key="1">
    <source>
        <dbReference type="ARBA" id="ARBA00022679"/>
    </source>
</evidence>
<evidence type="ECO:0000256" key="4">
    <source>
        <dbReference type="ARBA" id="ARBA00022840"/>
    </source>
</evidence>
<dbReference type="OrthoDB" id="1405469at2759"/>
<comment type="caution">
    <text evidence="6">The sequence shown here is derived from an EMBL/GenBank/DDBJ whole genome shotgun (WGS) entry which is preliminary data.</text>
</comment>
<proteinExistence type="predicted"/>
<dbReference type="AlphaFoldDB" id="A0A226EWC3"/>
<evidence type="ECO:0000259" key="5">
    <source>
        <dbReference type="PROSITE" id="PS50011"/>
    </source>
</evidence>
<reference evidence="6 8" key="1">
    <citation type="submission" date="2015-12" db="EMBL/GenBank/DDBJ databases">
        <title>The genome of Folsomia candida.</title>
        <authorList>
            <person name="Faddeeva A."/>
            <person name="Derks M.F."/>
            <person name="Anvar Y."/>
            <person name="Smit S."/>
            <person name="Van Straalen N."/>
            <person name="Roelofs D."/>
        </authorList>
    </citation>
    <scope>NUCLEOTIDE SEQUENCE [LARGE SCALE GENOMIC DNA]</scope>
    <source>
        <strain evidence="6 8">VU population</strain>
        <tissue evidence="6">Whole body</tissue>
    </source>
</reference>
<name>A0A226EWC3_FOLCA</name>
<dbReference type="STRING" id="158441.A0A226EWC3"/>
<dbReference type="InterPro" id="IPR050339">
    <property type="entry name" value="CC_SR_Kinase"/>
</dbReference>
<keyword evidence="1" id="KW-0808">Transferase</keyword>
<protein>
    <submittedName>
        <fullName evidence="6">Putative serine/threonine-protein kinase GCN2</fullName>
    </submittedName>
</protein>
<keyword evidence="3 6" id="KW-0418">Kinase</keyword>
<dbReference type="GO" id="GO:0005524">
    <property type="term" value="F:ATP binding"/>
    <property type="evidence" value="ECO:0007669"/>
    <property type="project" value="UniProtKB-KW"/>
</dbReference>
<dbReference type="Pfam" id="PF00069">
    <property type="entry name" value="Pkinase"/>
    <property type="match status" value="1"/>
</dbReference>
<dbReference type="EMBL" id="LNIX01000001">
    <property type="protein sequence ID" value="OXA61478.1"/>
    <property type="molecule type" value="Genomic_DNA"/>
</dbReference>
<evidence type="ECO:0000313" key="8">
    <source>
        <dbReference type="Proteomes" id="UP000198287"/>
    </source>
</evidence>
<dbReference type="SUPFAM" id="SSF56112">
    <property type="entry name" value="Protein kinase-like (PK-like)"/>
    <property type="match status" value="1"/>
</dbReference>
<evidence type="ECO:0000313" key="6">
    <source>
        <dbReference type="EMBL" id="OXA61478.1"/>
    </source>
</evidence>
<evidence type="ECO:0000256" key="2">
    <source>
        <dbReference type="ARBA" id="ARBA00022741"/>
    </source>
</evidence>
<dbReference type="Gene3D" id="1.10.510.10">
    <property type="entry name" value="Transferase(Phosphotransferase) domain 1"/>
    <property type="match status" value="1"/>
</dbReference>
<dbReference type="GO" id="GO:0005737">
    <property type="term" value="C:cytoplasm"/>
    <property type="evidence" value="ECO:0007669"/>
    <property type="project" value="TreeGrafter"/>
</dbReference>
<keyword evidence="4" id="KW-0067">ATP-binding</keyword>
<evidence type="ECO:0000313" key="7">
    <source>
        <dbReference type="EMBL" id="OXA64605.1"/>
    </source>
</evidence>
<feature type="domain" description="Protein kinase" evidence="5">
    <location>
        <begin position="1"/>
        <end position="292"/>
    </location>
</feature>
<dbReference type="PANTHER" id="PTHR11042">
    <property type="entry name" value="EUKARYOTIC TRANSLATION INITIATION FACTOR 2-ALPHA KINASE EIF2-ALPHA KINASE -RELATED"/>
    <property type="match status" value="1"/>
</dbReference>
<dbReference type="InterPro" id="IPR011009">
    <property type="entry name" value="Kinase-like_dom_sf"/>
</dbReference>
<keyword evidence="8" id="KW-1185">Reference proteome</keyword>
<dbReference type="EMBL" id="LNIX01000001">
    <property type="protein sequence ID" value="OXA64605.1"/>
    <property type="molecule type" value="Genomic_DNA"/>
</dbReference>
<gene>
    <name evidence="6" type="ORF">Fcan01_00621</name>
    <name evidence="7" type="ORF">Fcan01_00624</name>
</gene>
<accession>A0A226EWC3</accession>
<sequence>MTRTKPILFEGKQPHRKFHELAHLDAGSFGAEDAFYKLVREVVIMEKLYQHENIVACHEAWFEGPLKKKFNSEWLKLLKSNKSPPTPNERLPTSVSEEEVNTYMCIRMELMDKDINLAAWYNQNLDKIGNFETTVKITKPMLASLATIHAEGIIHRDLNPNNILLNVRGDEIIVKIADFGLSREIPTDDSALSGHVGGVYFTSPEIERGDRDYTFKTDIFSLGLIVLVMLHPFCSNEELKMGLDDVRHGCSRILQGFLITQPRIYDLLRTMLNRKPEERPTAEEALTVVKIISLK</sequence>
<dbReference type="InterPro" id="IPR000719">
    <property type="entry name" value="Prot_kinase_dom"/>
</dbReference>
<evidence type="ECO:0000256" key="3">
    <source>
        <dbReference type="ARBA" id="ARBA00022777"/>
    </source>
</evidence>
<dbReference type="GO" id="GO:0004672">
    <property type="term" value="F:protein kinase activity"/>
    <property type="evidence" value="ECO:0007669"/>
    <property type="project" value="InterPro"/>
</dbReference>
<keyword evidence="2" id="KW-0547">Nucleotide-binding</keyword>
<dbReference type="PROSITE" id="PS50011">
    <property type="entry name" value="PROTEIN_KINASE_DOM"/>
    <property type="match status" value="1"/>
</dbReference>
<dbReference type="Proteomes" id="UP000198287">
    <property type="component" value="Unassembled WGS sequence"/>
</dbReference>
<organism evidence="6 8">
    <name type="scientific">Folsomia candida</name>
    <name type="common">Springtail</name>
    <dbReference type="NCBI Taxonomy" id="158441"/>
    <lineage>
        <taxon>Eukaryota</taxon>
        <taxon>Metazoa</taxon>
        <taxon>Ecdysozoa</taxon>
        <taxon>Arthropoda</taxon>
        <taxon>Hexapoda</taxon>
        <taxon>Collembola</taxon>
        <taxon>Entomobryomorpha</taxon>
        <taxon>Isotomoidea</taxon>
        <taxon>Isotomidae</taxon>
        <taxon>Proisotominae</taxon>
        <taxon>Folsomia</taxon>
    </lineage>
</organism>
<dbReference type="GO" id="GO:0005634">
    <property type="term" value="C:nucleus"/>
    <property type="evidence" value="ECO:0007669"/>
    <property type="project" value="TreeGrafter"/>
</dbReference>